<feature type="compositionally biased region" description="Polar residues" evidence="1">
    <location>
        <begin position="109"/>
        <end position="129"/>
    </location>
</feature>
<reference evidence="2 3" key="1">
    <citation type="submission" date="2024-01" db="EMBL/GenBank/DDBJ databases">
        <title>The genomes of 5 underutilized Papilionoideae crops provide insights into root nodulation and disease resistanc.</title>
        <authorList>
            <person name="Jiang F."/>
        </authorList>
    </citation>
    <scope>NUCLEOTIDE SEQUENCE [LARGE SCALE GENOMIC DNA]</scope>
    <source>
        <strain evidence="2">LVBAO_FW01</strain>
        <tissue evidence="2">Leaves</tissue>
    </source>
</reference>
<feature type="region of interest" description="Disordered" evidence="1">
    <location>
        <begin position="245"/>
        <end position="286"/>
    </location>
</feature>
<feature type="compositionally biased region" description="Polar residues" evidence="1">
    <location>
        <begin position="246"/>
        <end position="257"/>
    </location>
</feature>
<comment type="caution">
    <text evidence="2">The sequence shown here is derived from an EMBL/GenBank/DDBJ whole genome shotgun (WGS) entry which is preliminary data.</text>
</comment>
<name>A0AAN9JWY4_CANGL</name>
<proteinExistence type="predicted"/>
<feature type="region of interest" description="Disordered" evidence="1">
    <location>
        <begin position="48"/>
        <end position="68"/>
    </location>
</feature>
<dbReference type="Proteomes" id="UP001367508">
    <property type="component" value="Unassembled WGS sequence"/>
</dbReference>
<dbReference type="EMBL" id="JAYMYQ010000011">
    <property type="protein sequence ID" value="KAK7305818.1"/>
    <property type="molecule type" value="Genomic_DNA"/>
</dbReference>
<evidence type="ECO:0000256" key="1">
    <source>
        <dbReference type="SAM" id="MobiDB-lite"/>
    </source>
</evidence>
<feature type="region of interest" description="Disordered" evidence="1">
    <location>
        <begin position="109"/>
        <end position="152"/>
    </location>
</feature>
<keyword evidence="3" id="KW-1185">Reference proteome</keyword>
<dbReference type="AlphaFoldDB" id="A0AAN9JWY4"/>
<sequence length="376" mass="41311">MANSVGGAELWLPSSFLVDADQNCKTNTDMDASFGFPSEFPYEFGVPSPAVESVEGSTETESSDEEEDFFVGFTRRLSQSSLHETRKQLSSLPIKTDDVAFSEITTKSRGLAGSPQSTLSGIGSWSGRSGMSGDGSPNGYSRVPSPSTTPFGENNDPWEVIYAAAGEVARLKINNHALQFNIQDNRGVPGHPHTNQSFDQVQQQVRQKQQYGASVWGRQVKPNWFRNRGCEFGYESLKCSRPMPSPQSAWPSLQPNRVQHDGSGSRVAVPVPGGTSVKRGSGGTGVFLPRHYDSPSEPRNKTGCAPVLLPAKMVHALNLNINDLNASCQPRFSNAFVADYDALLARRNARLTHRRLSLRRDEAPNYEVRLPQEWTY</sequence>
<evidence type="ECO:0000313" key="3">
    <source>
        <dbReference type="Proteomes" id="UP001367508"/>
    </source>
</evidence>
<organism evidence="2 3">
    <name type="scientific">Canavalia gladiata</name>
    <name type="common">Sword bean</name>
    <name type="synonym">Dolichos gladiatus</name>
    <dbReference type="NCBI Taxonomy" id="3824"/>
    <lineage>
        <taxon>Eukaryota</taxon>
        <taxon>Viridiplantae</taxon>
        <taxon>Streptophyta</taxon>
        <taxon>Embryophyta</taxon>
        <taxon>Tracheophyta</taxon>
        <taxon>Spermatophyta</taxon>
        <taxon>Magnoliopsida</taxon>
        <taxon>eudicotyledons</taxon>
        <taxon>Gunneridae</taxon>
        <taxon>Pentapetalae</taxon>
        <taxon>rosids</taxon>
        <taxon>fabids</taxon>
        <taxon>Fabales</taxon>
        <taxon>Fabaceae</taxon>
        <taxon>Papilionoideae</taxon>
        <taxon>50 kb inversion clade</taxon>
        <taxon>NPAAA clade</taxon>
        <taxon>indigoferoid/millettioid clade</taxon>
        <taxon>Phaseoleae</taxon>
        <taxon>Canavalia</taxon>
    </lineage>
</organism>
<gene>
    <name evidence="2" type="ORF">VNO77_43730</name>
</gene>
<evidence type="ECO:0000313" key="2">
    <source>
        <dbReference type="EMBL" id="KAK7305818.1"/>
    </source>
</evidence>
<protein>
    <submittedName>
        <fullName evidence="2">Uncharacterized protein</fullName>
    </submittedName>
</protein>
<dbReference type="PANTHER" id="PTHR33356:SF17">
    <property type="entry name" value="TPX2 CENTRAL DOMAIN-CONTAINING PROTEIN"/>
    <property type="match status" value="1"/>
</dbReference>
<accession>A0AAN9JWY4</accession>
<dbReference type="PANTHER" id="PTHR33356">
    <property type="entry name" value="TIP41-LIKE PROTEIN"/>
    <property type="match status" value="1"/>
</dbReference>